<evidence type="ECO:0000313" key="3">
    <source>
        <dbReference type="EMBL" id="POZ56192.1"/>
    </source>
</evidence>
<comment type="caution">
    <text evidence="3">The sequence shown here is derived from an EMBL/GenBank/DDBJ whole genome shotgun (WGS) entry which is preliminary data.</text>
</comment>
<evidence type="ECO:0000259" key="2">
    <source>
        <dbReference type="SMART" id="SM00635"/>
    </source>
</evidence>
<feature type="domain" description="BIG2" evidence="2">
    <location>
        <begin position="197"/>
        <end position="274"/>
    </location>
</feature>
<dbReference type="Pfam" id="PF02368">
    <property type="entry name" value="Big_2"/>
    <property type="match status" value="2"/>
</dbReference>
<keyword evidence="4" id="KW-1185">Reference proteome</keyword>
<reference evidence="3 4" key="1">
    <citation type="submission" date="2017-11" db="EMBL/GenBank/DDBJ databases">
        <title>Genome sequence of Lysinibacillus sphaericus, a lignin-degrading bacteria isolated from municipal solid waste soil.</title>
        <authorList>
            <person name="Persinoti G.F."/>
            <person name="Paixao D.A."/>
            <person name="Bugg T.D."/>
            <person name="Squina F.M."/>
        </authorList>
    </citation>
    <scope>NUCLEOTIDE SEQUENCE [LARGE SCALE GENOMIC DNA]</scope>
    <source>
        <strain evidence="3 4">A1</strain>
    </source>
</reference>
<feature type="chain" id="PRO_5038928897" description="BIG2 domain-containing protein" evidence="1">
    <location>
        <begin position="23"/>
        <end position="440"/>
    </location>
</feature>
<dbReference type="Gene3D" id="2.60.40.1080">
    <property type="match status" value="2"/>
</dbReference>
<protein>
    <recommendedName>
        <fullName evidence="2">BIG2 domain-containing protein</fullName>
    </recommendedName>
</protein>
<dbReference type="Proteomes" id="UP000237319">
    <property type="component" value="Unassembled WGS sequence"/>
</dbReference>
<name>A0A2S5CZJ9_LYSSH</name>
<dbReference type="EMBL" id="PGLV01000001">
    <property type="protein sequence ID" value="POZ56192.1"/>
    <property type="molecule type" value="Genomic_DNA"/>
</dbReference>
<evidence type="ECO:0000256" key="1">
    <source>
        <dbReference type="SAM" id="SignalP"/>
    </source>
</evidence>
<dbReference type="SUPFAM" id="SSF49373">
    <property type="entry name" value="Invasin/intimin cell-adhesion fragments"/>
    <property type="match status" value="2"/>
</dbReference>
<proteinExistence type="predicted"/>
<dbReference type="AlphaFoldDB" id="A0A2S5CZJ9"/>
<keyword evidence="1" id="KW-0732">Signal</keyword>
<feature type="domain" description="BIG2" evidence="2">
    <location>
        <begin position="284"/>
        <end position="361"/>
    </location>
</feature>
<accession>A0A2S5CZJ9</accession>
<gene>
    <name evidence="3" type="ORF">LYSIN_00975</name>
</gene>
<dbReference type="InterPro" id="IPR008964">
    <property type="entry name" value="Invasin/intimin_cell_adhesion"/>
</dbReference>
<sequence length="440" mass="47968">MKNLFKKGLLFLVLLLIIGSNSVDIASASEVLDYEVGVNNLNNTSENSAVIGSQLVKPEIGWNRYDTTNSEKIVGGPDAPFIQEHISNYKGSSVFYKVNDTVTFTMNGTKFRIIAAIFDNRSKSLEVSIDGNIVDVYSANISALNKNQGQRLVYEKNNLSPGTHVVKIKGLDKLGLFEIDAIDVDGKLLAPSEIPSDIEAITLDKNSLELLEGTNDKLNAIISAENATNKKVIWTSSDESIATVDQNGNVTAIKEGVVTVTAQVENTNLSANCTVTVKKQSGAESESIKLDKNNFELLEGSKDKLTATVLPENSINKNVEWSSSDESIATVDQDGNVTAIREGQAIITAKIENTDISATSTVIVKKPINESSSAILSITLVNGITKEYDVTNTLLNNYLNWFESAQGTSTFKFTKTISPYKKVTEYIVHDKIASFEIREY</sequence>
<feature type="signal peptide" evidence="1">
    <location>
        <begin position="1"/>
        <end position="22"/>
    </location>
</feature>
<dbReference type="Gene3D" id="2.60.120.260">
    <property type="entry name" value="Galactose-binding domain-like"/>
    <property type="match status" value="1"/>
</dbReference>
<evidence type="ECO:0000313" key="4">
    <source>
        <dbReference type="Proteomes" id="UP000237319"/>
    </source>
</evidence>
<organism evidence="3 4">
    <name type="scientific">Lysinibacillus sphaericus</name>
    <name type="common">Bacillus sphaericus</name>
    <dbReference type="NCBI Taxonomy" id="1421"/>
    <lineage>
        <taxon>Bacteria</taxon>
        <taxon>Bacillati</taxon>
        <taxon>Bacillota</taxon>
        <taxon>Bacilli</taxon>
        <taxon>Bacillales</taxon>
        <taxon>Bacillaceae</taxon>
        <taxon>Lysinibacillus</taxon>
    </lineage>
</organism>
<dbReference type="SMART" id="SM00635">
    <property type="entry name" value="BID_2"/>
    <property type="match status" value="2"/>
</dbReference>
<dbReference type="RefSeq" id="WP_219818987.1">
    <property type="nucleotide sequence ID" value="NZ_PGLV01000001.1"/>
</dbReference>
<dbReference type="InterPro" id="IPR003343">
    <property type="entry name" value="Big_2"/>
</dbReference>